<evidence type="ECO:0000313" key="2">
    <source>
        <dbReference type="Proteomes" id="UP001204772"/>
    </source>
</evidence>
<reference evidence="1 2" key="1">
    <citation type="submission" date="2022-06" db="EMBL/GenBank/DDBJ databases">
        <title>Runella sp. S5 genome sequencing.</title>
        <authorList>
            <person name="Park S."/>
        </authorList>
    </citation>
    <scope>NUCLEOTIDE SEQUENCE [LARGE SCALE GENOMIC DNA]</scope>
    <source>
        <strain evidence="1 2">S5</strain>
    </source>
</reference>
<gene>
    <name evidence="1" type="ORF">NCI00_13045</name>
</gene>
<evidence type="ECO:0000313" key="1">
    <source>
        <dbReference type="EMBL" id="MCP1383365.1"/>
    </source>
</evidence>
<dbReference type="EMBL" id="JAMZEL010000004">
    <property type="protein sequence ID" value="MCP1383365.1"/>
    <property type="molecule type" value="Genomic_DNA"/>
</dbReference>
<protein>
    <submittedName>
        <fullName evidence="1">Uncharacterized protein</fullName>
    </submittedName>
</protein>
<dbReference type="Proteomes" id="UP001204772">
    <property type="component" value="Unassembled WGS sequence"/>
</dbReference>
<proteinExistence type="predicted"/>
<organism evidence="1 2">
    <name type="scientific">Runella salmonicolor</name>
    <dbReference type="NCBI Taxonomy" id="2950278"/>
    <lineage>
        <taxon>Bacteria</taxon>
        <taxon>Pseudomonadati</taxon>
        <taxon>Bacteroidota</taxon>
        <taxon>Cytophagia</taxon>
        <taxon>Cytophagales</taxon>
        <taxon>Spirosomataceae</taxon>
        <taxon>Runella</taxon>
    </lineage>
</organism>
<name>A0ABT1FNM0_9BACT</name>
<dbReference type="RefSeq" id="WP_253528191.1">
    <property type="nucleotide sequence ID" value="NZ_JAMZEL010000004.1"/>
</dbReference>
<keyword evidence="2" id="KW-1185">Reference proteome</keyword>
<accession>A0ABT1FNM0</accession>
<sequence length="95" mass="10762">MQLTIEIPDNKVPCFDGWFFRSASFTRILSRSVELSPFPLQVLSKADSRVKDEVVCSINDALSLGFRGILYGLPLKIIEDATLKWRIVAVILCCW</sequence>
<comment type="caution">
    <text evidence="1">The sequence shown here is derived from an EMBL/GenBank/DDBJ whole genome shotgun (WGS) entry which is preliminary data.</text>
</comment>